<dbReference type="Pfam" id="PF03798">
    <property type="entry name" value="TRAM_LAG1_CLN8"/>
    <property type="match status" value="1"/>
</dbReference>
<evidence type="ECO:0000259" key="16">
    <source>
        <dbReference type="PROSITE" id="PS50071"/>
    </source>
</evidence>
<evidence type="ECO:0000256" key="6">
    <source>
        <dbReference type="ARBA" id="ARBA00022692"/>
    </source>
</evidence>
<dbReference type="PANTHER" id="PTHR12560">
    <property type="entry name" value="LONGEVITY ASSURANCE FACTOR 1 LAG1"/>
    <property type="match status" value="1"/>
</dbReference>
<keyword evidence="7" id="KW-0256">Endoplasmic reticulum</keyword>
<feature type="transmembrane region" description="Helical" evidence="15">
    <location>
        <begin position="259"/>
        <end position="282"/>
    </location>
</feature>
<evidence type="ECO:0000256" key="13">
    <source>
        <dbReference type="PROSITE-ProRule" id="PRU00205"/>
    </source>
</evidence>
<proteinExistence type="predicted"/>
<keyword evidence="10 13" id="KW-0472">Membrane</keyword>
<dbReference type="SUPFAM" id="SSF46689">
    <property type="entry name" value="Homeodomain-like"/>
    <property type="match status" value="1"/>
</dbReference>
<keyword evidence="12" id="KW-0371">Homeobox</keyword>
<feature type="DNA-binding region" description="Homeobox" evidence="12">
    <location>
        <begin position="85"/>
        <end position="128"/>
    </location>
</feature>
<keyword evidence="12" id="KW-0238">DNA-binding</keyword>
<evidence type="ECO:0000256" key="2">
    <source>
        <dbReference type="ARBA" id="ARBA00004760"/>
    </source>
</evidence>
<dbReference type="RefSeq" id="XP_031414759.1">
    <property type="nucleotide sequence ID" value="XM_031558899.1"/>
</dbReference>
<keyword evidence="8 15" id="KW-1133">Transmembrane helix</keyword>
<accession>A0A6P8ERW2</accession>
<keyword evidence="5" id="KW-0808">Transferase</keyword>
<dbReference type="InterPro" id="IPR016439">
    <property type="entry name" value="Lag1/Lac1-like"/>
</dbReference>
<evidence type="ECO:0000256" key="14">
    <source>
        <dbReference type="SAM" id="MobiDB-lite"/>
    </source>
</evidence>
<dbReference type="InterPro" id="IPR006634">
    <property type="entry name" value="TLC-dom"/>
</dbReference>
<dbReference type="SMART" id="SM00724">
    <property type="entry name" value="TLC"/>
    <property type="match status" value="1"/>
</dbReference>
<feature type="transmembrane region" description="Helical" evidence="15">
    <location>
        <begin position="206"/>
        <end position="224"/>
    </location>
</feature>
<evidence type="ECO:0000259" key="17">
    <source>
        <dbReference type="PROSITE" id="PS50922"/>
    </source>
</evidence>
<dbReference type="Gene3D" id="1.10.10.60">
    <property type="entry name" value="Homeodomain-like"/>
    <property type="match status" value="1"/>
</dbReference>
<dbReference type="GO" id="GO:0005634">
    <property type="term" value="C:nucleus"/>
    <property type="evidence" value="ECO:0007669"/>
    <property type="project" value="UniProtKB-SubCell"/>
</dbReference>
<feature type="transmembrane region" description="Helical" evidence="15">
    <location>
        <begin position="38"/>
        <end position="55"/>
    </location>
</feature>
<evidence type="ECO:0000313" key="18">
    <source>
        <dbReference type="Proteomes" id="UP000515152"/>
    </source>
</evidence>
<comment type="pathway">
    <text evidence="2">Lipid metabolism; sphingolipid metabolism.</text>
</comment>
<sequence>MTGFLAWFWNERFWLPHNVTWADLKNTDEAVYPQSEDLYLAGPLAFCIIMVRLLFERLIVRPLVSGLRIEVKEAQKAPPNAILDKVYTAITKHPDEKRLEGLSKQLDWDVRTIQRWFYRRRDQERPTTLARFCESMWKFAFYVYIFTYGVRYLKKTPWLHNTRECWQNYPNQPLTVEVHYYYLLELSFCLSLLVPQLRDIKRKDCLITLTHHLLAVSLMVLSYVSNMVRAGTLVMCVHDSAEVLLEASKLAKYARFKRFCNLLFLMFTLIFITSRLALYPAWVLKTTVFESWSLLGIFPSWWLLNGLLLLLLGLHCLWSYLILRVTCRALSGTQQRKLNPLCVSLDNHNDVDFSSDEEDIPPHPKKPPHTSHTSHRSQRTANGSNGAHRTNGYL</sequence>
<dbReference type="PANTHER" id="PTHR12560:SF43">
    <property type="entry name" value="CERAMIDE SYNTHASE 6"/>
    <property type="match status" value="1"/>
</dbReference>
<name>A0A6P8ERW2_CLUHA</name>
<feature type="region of interest" description="Disordered" evidence="14">
    <location>
        <begin position="354"/>
        <end position="394"/>
    </location>
</feature>
<dbReference type="InterPro" id="IPR009057">
    <property type="entry name" value="Homeodomain-like_sf"/>
</dbReference>
<comment type="catalytic activity">
    <reaction evidence="11">
        <text>sphinganine + octadecanoyl-CoA = N-(octadecanoyl)-sphinganine + CoA + H(+)</text>
        <dbReference type="Rhea" id="RHEA:36547"/>
        <dbReference type="ChEBI" id="CHEBI:15378"/>
        <dbReference type="ChEBI" id="CHEBI:57287"/>
        <dbReference type="ChEBI" id="CHEBI:57394"/>
        <dbReference type="ChEBI" id="CHEBI:57817"/>
        <dbReference type="ChEBI" id="CHEBI:67033"/>
    </reaction>
    <physiologicalReaction direction="left-to-right" evidence="11">
        <dbReference type="Rhea" id="RHEA:36548"/>
    </physiologicalReaction>
</comment>
<evidence type="ECO:0000256" key="9">
    <source>
        <dbReference type="ARBA" id="ARBA00023098"/>
    </source>
</evidence>
<evidence type="ECO:0000256" key="3">
    <source>
        <dbReference type="ARBA" id="ARBA00004991"/>
    </source>
</evidence>
<dbReference type="PIRSF" id="PIRSF005225">
    <property type="entry name" value="LAG1_LAC1"/>
    <property type="match status" value="1"/>
</dbReference>
<feature type="compositionally biased region" description="Basic residues" evidence="14">
    <location>
        <begin position="363"/>
        <end position="378"/>
    </location>
</feature>
<evidence type="ECO:0000256" key="10">
    <source>
        <dbReference type="ARBA" id="ARBA00023136"/>
    </source>
</evidence>
<keyword evidence="4" id="KW-0444">Lipid biosynthesis</keyword>
<dbReference type="PROSITE" id="PS50922">
    <property type="entry name" value="TLC"/>
    <property type="match status" value="1"/>
</dbReference>
<evidence type="ECO:0000256" key="1">
    <source>
        <dbReference type="ARBA" id="ARBA00004477"/>
    </source>
</evidence>
<dbReference type="AlphaFoldDB" id="A0A6P8ERW2"/>
<dbReference type="InterPro" id="IPR001356">
    <property type="entry name" value="HD"/>
</dbReference>
<dbReference type="GeneID" id="105911943"/>
<dbReference type="GO" id="GO:0005789">
    <property type="term" value="C:endoplasmic reticulum membrane"/>
    <property type="evidence" value="ECO:0007669"/>
    <property type="project" value="UniProtKB-SubCell"/>
</dbReference>
<keyword evidence="6 13" id="KW-0812">Transmembrane</keyword>
<dbReference type="GO" id="GO:0050291">
    <property type="term" value="F:sphingosine N-acyltransferase activity"/>
    <property type="evidence" value="ECO:0007669"/>
    <property type="project" value="InterPro"/>
</dbReference>
<evidence type="ECO:0000256" key="15">
    <source>
        <dbReference type="SAM" id="Phobius"/>
    </source>
</evidence>
<dbReference type="PROSITE" id="PS50071">
    <property type="entry name" value="HOMEOBOX_2"/>
    <property type="match status" value="1"/>
</dbReference>
<comment type="pathway">
    <text evidence="3">Sphingolipid metabolism.</text>
</comment>
<keyword evidence="9" id="KW-0443">Lipid metabolism</keyword>
<evidence type="ECO:0000256" key="12">
    <source>
        <dbReference type="PROSITE-ProRule" id="PRU00108"/>
    </source>
</evidence>
<keyword evidence="12" id="KW-0539">Nucleus</keyword>
<gene>
    <name evidence="19" type="primary">LOC105911943</name>
</gene>
<dbReference type="GO" id="GO:0003677">
    <property type="term" value="F:DNA binding"/>
    <property type="evidence" value="ECO:0007669"/>
    <property type="project" value="UniProtKB-UniRule"/>
</dbReference>
<dbReference type="Proteomes" id="UP000515152">
    <property type="component" value="Chromosome 21"/>
</dbReference>
<dbReference type="FunFam" id="1.10.10.60:FF:000020">
    <property type="entry name" value="Ceramide synthase 5"/>
    <property type="match status" value="1"/>
</dbReference>
<feature type="transmembrane region" description="Helical" evidence="15">
    <location>
        <begin position="302"/>
        <end position="323"/>
    </location>
</feature>
<evidence type="ECO:0000256" key="11">
    <source>
        <dbReference type="ARBA" id="ARBA00049036"/>
    </source>
</evidence>
<dbReference type="KEGG" id="char:105911943"/>
<dbReference type="CDD" id="cd00086">
    <property type="entry name" value="homeodomain"/>
    <property type="match status" value="1"/>
</dbReference>
<evidence type="ECO:0000256" key="5">
    <source>
        <dbReference type="ARBA" id="ARBA00022679"/>
    </source>
</evidence>
<dbReference type="OrthoDB" id="537032at2759"/>
<comment type="subcellular location">
    <subcellularLocation>
        <location evidence="1">Endoplasmic reticulum membrane</location>
        <topology evidence="1">Multi-pass membrane protein</topology>
    </subcellularLocation>
    <subcellularLocation>
        <location evidence="12">Nucleus</location>
    </subcellularLocation>
</comment>
<protein>
    <submittedName>
        <fullName evidence="19">Ceramide synthase 6-like</fullName>
    </submittedName>
</protein>
<evidence type="ECO:0000256" key="8">
    <source>
        <dbReference type="ARBA" id="ARBA00022989"/>
    </source>
</evidence>
<dbReference type="UniPathway" id="UPA00222"/>
<evidence type="ECO:0000256" key="7">
    <source>
        <dbReference type="ARBA" id="ARBA00022824"/>
    </source>
</evidence>
<reference evidence="19" key="1">
    <citation type="submission" date="2025-08" db="UniProtKB">
        <authorList>
            <consortium name="RefSeq"/>
        </authorList>
    </citation>
    <scope>IDENTIFICATION</scope>
</reference>
<feature type="domain" description="TLC" evidence="17">
    <location>
        <begin position="130"/>
        <end position="331"/>
    </location>
</feature>
<organism evidence="18 19">
    <name type="scientific">Clupea harengus</name>
    <name type="common">Atlantic herring</name>
    <dbReference type="NCBI Taxonomy" id="7950"/>
    <lineage>
        <taxon>Eukaryota</taxon>
        <taxon>Metazoa</taxon>
        <taxon>Chordata</taxon>
        <taxon>Craniata</taxon>
        <taxon>Vertebrata</taxon>
        <taxon>Euteleostomi</taxon>
        <taxon>Actinopterygii</taxon>
        <taxon>Neopterygii</taxon>
        <taxon>Teleostei</taxon>
        <taxon>Clupei</taxon>
        <taxon>Clupeiformes</taxon>
        <taxon>Clupeoidei</taxon>
        <taxon>Clupeidae</taxon>
        <taxon>Clupea</taxon>
    </lineage>
</organism>
<dbReference type="GO" id="GO:0046513">
    <property type="term" value="P:ceramide biosynthetic process"/>
    <property type="evidence" value="ECO:0007669"/>
    <property type="project" value="InterPro"/>
</dbReference>
<feature type="transmembrane region" description="Helical" evidence="15">
    <location>
        <begin position="129"/>
        <end position="150"/>
    </location>
</feature>
<feature type="compositionally biased region" description="Polar residues" evidence="14">
    <location>
        <begin position="379"/>
        <end position="394"/>
    </location>
</feature>
<keyword evidence="18" id="KW-1185">Reference proteome</keyword>
<feature type="domain" description="Homeobox" evidence="16">
    <location>
        <begin position="83"/>
        <end position="127"/>
    </location>
</feature>
<evidence type="ECO:0000313" key="19">
    <source>
        <dbReference type="RefSeq" id="XP_031414759.1"/>
    </source>
</evidence>
<evidence type="ECO:0000256" key="4">
    <source>
        <dbReference type="ARBA" id="ARBA00022516"/>
    </source>
</evidence>